<dbReference type="EMBL" id="ASHM01023895">
    <property type="protein sequence ID" value="PNX71871.1"/>
    <property type="molecule type" value="Genomic_DNA"/>
</dbReference>
<protein>
    <submittedName>
        <fullName evidence="2">Two-component response regulator ARR</fullName>
    </submittedName>
</protein>
<evidence type="ECO:0000256" key="1">
    <source>
        <dbReference type="SAM" id="MobiDB-lite"/>
    </source>
</evidence>
<sequence>MEARPAFSIERSSSNQLNNIGMSGALPSSLSVHPTPLEETYPRFSDSQPAFVEKDSLPSFLDFSVNASIDNSQVESSACNIMATEEFPKRNDWQEWADQLISDD</sequence>
<dbReference type="ExpressionAtlas" id="A0A2K3L004">
    <property type="expression patterns" value="baseline"/>
</dbReference>
<dbReference type="Proteomes" id="UP000236291">
    <property type="component" value="Unassembled WGS sequence"/>
</dbReference>
<evidence type="ECO:0000313" key="2">
    <source>
        <dbReference type="EMBL" id="PNX71871.1"/>
    </source>
</evidence>
<feature type="non-terminal residue" evidence="2">
    <location>
        <position position="104"/>
    </location>
</feature>
<organism evidence="2 3">
    <name type="scientific">Trifolium pratense</name>
    <name type="common">Red clover</name>
    <dbReference type="NCBI Taxonomy" id="57577"/>
    <lineage>
        <taxon>Eukaryota</taxon>
        <taxon>Viridiplantae</taxon>
        <taxon>Streptophyta</taxon>
        <taxon>Embryophyta</taxon>
        <taxon>Tracheophyta</taxon>
        <taxon>Spermatophyta</taxon>
        <taxon>Magnoliopsida</taxon>
        <taxon>eudicotyledons</taxon>
        <taxon>Gunneridae</taxon>
        <taxon>Pentapetalae</taxon>
        <taxon>rosids</taxon>
        <taxon>fabids</taxon>
        <taxon>Fabales</taxon>
        <taxon>Fabaceae</taxon>
        <taxon>Papilionoideae</taxon>
        <taxon>50 kb inversion clade</taxon>
        <taxon>NPAAA clade</taxon>
        <taxon>Hologalegina</taxon>
        <taxon>IRL clade</taxon>
        <taxon>Trifolieae</taxon>
        <taxon>Trifolium</taxon>
    </lineage>
</organism>
<reference evidence="2 3" key="1">
    <citation type="journal article" date="2014" name="Am. J. Bot.">
        <title>Genome assembly and annotation for red clover (Trifolium pratense; Fabaceae).</title>
        <authorList>
            <person name="Istvanek J."/>
            <person name="Jaros M."/>
            <person name="Krenek A."/>
            <person name="Repkova J."/>
        </authorList>
    </citation>
    <scope>NUCLEOTIDE SEQUENCE [LARGE SCALE GENOMIC DNA]</scope>
    <source>
        <strain evidence="3">cv. Tatra</strain>
        <tissue evidence="2">Young leaves</tissue>
    </source>
</reference>
<dbReference type="AlphaFoldDB" id="A0A2K3L004"/>
<accession>A0A2K3L004</accession>
<reference evidence="2 3" key="2">
    <citation type="journal article" date="2017" name="Front. Plant Sci.">
        <title>Gene Classification and Mining of Molecular Markers Useful in Red Clover (Trifolium pratense) Breeding.</title>
        <authorList>
            <person name="Istvanek J."/>
            <person name="Dluhosova J."/>
            <person name="Dluhos P."/>
            <person name="Patkova L."/>
            <person name="Nedelnik J."/>
            <person name="Repkova J."/>
        </authorList>
    </citation>
    <scope>NUCLEOTIDE SEQUENCE [LARGE SCALE GENOMIC DNA]</scope>
    <source>
        <strain evidence="3">cv. Tatra</strain>
        <tissue evidence="2">Young leaves</tissue>
    </source>
</reference>
<evidence type="ECO:0000313" key="3">
    <source>
        <dbReference type="Proteomes" id="UP000236291"/>
    </source>
</evidence>
<name>A0A2K3L004_TRIPR</name>
<comment type="caution">
    <text evidence="2">The sequence shown here is derived from an EMBL/GenBank/DDBJ whole genome shotgun (WGS) entry which is preliminary data.</text>
</comment>
<proteinExistence type="predicted"/>
<feature type="compositionally biased region" description="Polar residues" evidence="1">
    <location>
        <begin position="10"/>
        <end position="32"/>
    </location>
</feature>
<gene>
    <name evidence="2" type="ORF">L195_g027757</name>
</gene>
<feature type="region of interest" description="Disordered" evidence="1">
    <location>
        <begin position="1"/>
        <end position="46"/>
    </location>
</feature>